<organism evidence="16 17">
    <name type="scientific">Mola mola</name>
    <name type="common">Ocean sunfish</name>
    <name type="synonym">Tetraodon mola</name>
    <dbReference type="NCBI Taxonomy" id="94237"/>
    <lineage>
        <taxon>Eukaryota</taxon>
        <taxon>Metazoa</taxon>
        <taxon>Chordata</taxon>
        <taxon>Craniata</taxon>
        <taxon>Vertebrata</taxon>
        <taxon>Euteleostomi</taxon>
        <taxon>Actinopterygii</taxon>
        <taxon>Neopterygii</taxon>
        <taxon>Teleostei</taxon>
        <taxon>Neoteleostei</taxon>
        <taxon>Acanthomorphata</taxon>
        <taxon>Eupercaria</taxon>
        <taxon>Tetraodontiformes</taxon>
        <taxon>Molidae</taxon>
        <taxon>Mola</taxon>
    </lineage>
</organism>
<protein>
    <recommendedName>
        <fullName evidence="15">G-protein coupled receptors family 1 profile domain-containing protein</fullName>
    </recommendedName>
</protein>
<evidence type="ECO:0000256" key="9">
    <source>
        <dbReference type="ARBA" id="ARBA00023180"/>
    </source>
</evidence>
<evidence type="ECO:0000256" key="8">
    <source>
        <dbReference type="ARBA" id="ARBA00023170"/>
    </source>
</evidence>
<feature type="transmembrane region" description="Helical" evidence="14">
    <location>
        <begin position="23"/>
        <end position="47"/>
    </location>
</feature>
<keyword evidence="4 14" id="KW-1133">Transmembrane helix</keyword>
<name>A0A3Q3W1L0_MOLML</name>
<feature type="transmembrane region" description="Helical" evidence="14">
    <location>
        <begin position="186"/>
        <end position="208"/>
    </location>
</feature>
<feature type="region of interest" description="Disordered" evidence="13">
    <location>
        <begin position="311"/>
        <end position="333"/>
    </location>
</feature>
<evidence type="ECO:0000256" key="6">
    <source>
        <dbReference type="ARBA" id="ARBA00023136"/>
    </source>
</evidence>
<evidence type="ECO:0000256" key="10">
    <source>
        <dbReference type="ARBA" id="ARBA00023224"/>
    </source>
</evidence>
<evidence type="ECO:0000256" key="2">
    <source>
        <dbReference type="ARBA" id="ARBA00022475"/>
    </source>
</evidence>
<dbReference type="FunFam" id="1.20.1070.10:FF:000040">
    <property type="entry name" value="Coagulation factor 2 (thrombin) receptor"/>
    <property type="match status" value="1"/>
</dbReference>
<evidence type="ECO:0000313" key="16">
    <source>
        <dbReference type="Ensembl" id="ENSMMOP00000005457.1"/>
    </source>
</evidence>
<evidence type="ECO:0000256" key="4">
    <source>
        <dbReference type="ARBA" id="ARBA00022989"/>
    </source>
</evidence>
<keyword evidence="9" id="KW-0325">Glycoprotein</keyword>
<evidence type="ECO:0000256" key="1">
    <source>
        <dbReference type="ARBA" id="ARBA00004651"/>
    </source>
</evidence>
<dbReference type="GO" id="GO:0007596">
    <property type="term" value="P:blood coagulation"/>
    <property type="evidence" value="ECO:0007669"/>
    <property type="project" value="InterPro"/>
</dbReference>
<evidence type="ECO:0000256" key="7">
    <source>
        <dbReference type="ARBA" id="ARBA00023157"/>
    </source>
</evidence>
<reference evidence="16" key="2">
    <citation type="submission" date="2025-09" db="UniProtKB">
        <authorList>
            <consortium name="Ensembl"/>
        </authorList>
    </citation>
    <scope>IDENTIFICATION</scope>
</reference>
<dbReference type="PROSITE" id="PS00237">
    <property type="entry name" value="G_PROTEIN_RECEP_F1_1"/>
    <property type="match status" value="1"/>
</dbReference>
<sequence length="345" mass="38534">DFYLSESVSRKQLKEIQAPTTNLYLPVLYLLAFIVGLPSNLLALWILLFRTKPLPSTTLLINLTAADCLLLLALPFRIVYHFRGNHWGLGEPFCRIVMAMFYGNMYGSVMSLALVALDRYIALVHPFGAKTLRGRRTSLYMTVAVWVVVLAAMMPLLVSQQTYVLDELQITTCHDALPEEEQKNFFLPYFATLFALCFLLPFVVMLFCHGAILRTLLVGGKRYSHAARVTMLVLLVFIVCVLPSNILLLLTYTDSSVDGDGEDLYVPYMVSLAVSTFNSCIDPFIFYFVSRSALVCRDTIGPLPLPVSGERGCRDGTDGRNNQRVNTDRTGDSGSLFIVSPQQVT</sequence>
<dbReference type="InterPro" id="IPR000276">
    <property type="entry name" value="GPCR_Rhodpsn"/>
</dbReference>
<dbReference type="GO" id="GO:0035025">
    <property type="term" value="P:positive regulation of Rho protein signal transduction"/>
    <property type="evidence" value="ECO:0007669"/>
    <property type="project" value="TreeGrafter"/>
</dbReference>
<dbReference type="STRING" id="94237.ENSMMOP00000005457"/>
<accession>A0A3Q3W1L0</accession>
<dbReference type="PROSITE" id="PS50262">
    <property type="entry name" value="G_PROTEIN_RECEP_F1_2"/>
    <property type="match status" value="1"/>
</dbReference>
<keyword evidence="6 14" id="KW-0472">Membrane</keyword>
<comment type="similarity">
    <text evidence="12">Belongs to the G-protein coupled receptor 1 family.</text>
</comment>
<dbReference type="PANTHER" id="PTHR24232:SF22">
    <property type="entry name" value="PROTEINASE-ACTIVATED RECEPTOR 4"/>
    <property type="match status" value="1"/>
</dbReference>
<keyword evidence="3 12" id="KW-0812">Transmembrane</keyword>
<dbReference type="SUPFAM" id="SSF81321">
    <property type="entry name" value="Family A G protein-coupled receptor-like"/>
    <property type="match status" value="1"/>
</dbReference>
<evidence type="ECO:0000256" key="3">
    <source>
        <dbReference type="ARBA" id="ARBA00022692"/>
    </source>
</evidence>
<dbReference type="Proteomes" id="UP000261620">
    <property type="component" value="Unplaced"/>
</dbReference>
<dbReference type="AlphaFoldDB" id="A0A3Q3W1L0"/>
<dbReference type="PRINTS" id="PR00237">
    <property type="entry name" value="GPCRRHODOPSN"/>
</dbReference>
<dbReference type="GO" id="GO:0007200">
    <property type="term" value="P:phospholipase C-activating G protein-coupled receptor signaling pathway"/>
    <property type="evidence" value="ECO:0007669"/>
    <property type="project" value="TreeGrafter"/>
</dbReference>
<feature type="transmembrane region" description="Helical" evidence="14">
    <location>
        <begin position="59"/>
        <end position="76"/>
    </location>
</feature>
<dbReference type="GO" id="GO:0015057">
    <property type="term" value="F:thrombin-activated receptor activity"/>
    <property type="evidence" value="ECO:0007669"/>
    <property type="project" value="InterPro"/>
</dbReference>
<feature type="disulfide bond" evidence="11">
    <location>
        <begin position="94"/>
        <end position="173"/>
    </location>
</feature>
<keyword evidence="8 12" id="KW-0675">Receptor</keyword>
<feature type="transmembrane region" description="Helical" evidence="14">
    <location>
        <begin position="138"/>
        <end position="158"/>
    </location>
</feature>
<dbReference type="Pfam" id="PF00001">
    <property type="entry name" value="7tm_1"/>
    <property type="match status" value="1"/>
</dbReference>
<feature type="transmembrane region" description="Helical" evidence="14">
    <location>
        <begin position="229"/>
        <end position="253"/>
    </location>
</feature>
<dbReference type="InterPro" id="IPR003944">
    <property type="entry name" value="Prot_act_rcpt_4"/>
</dbReference>
<evidence type="ECO:0000256" key="12">
    <source>
        <dbReference type="RuleBase" id="RU000688"/>
    </source>
</evidence>
<dbReference type="InterPro" id="IPR003912">
    <property type="entry name" value="Protea_act_rcpt"/>
</dbReference>
<comment type="subcellular location">
    <subcellularLocation>
        <location evidence="1">Cell membrane</location>
        <topology evidence="1">Multi-pass membrane protein</topology>
    </subcellularLocation>
</comment>
<dbReference type="Gene3D" id="1.20.1070.10">
    <property type="entry name" value="Rhodopsin 7-helix transmembrane proteins"/>
    <property type="match status" value="1"/>
</dbReference>
<keyword evidence="5 12" id="KW-0297">G-protein coupled receptor</keyword>
<dbReference type="GO" id="GO:0005886">
    <property type="term" value="C:plasma membrane"/>
    <property type="evidence" value="ECO:0007669"/>
    <property type="project" value="UniProtKB-SubCell"/>
</dbReference>
<keyword evidence="7 11" id="KW-1015">Disulfide bond</keyword>
<dbReference type="PRINTS" id="PR01428">
    <property type="entry name" value="PROTEASEAR"/>
</dbReference>
<feature type="transmembrane region" description="Helical" evidence="14">
    <location>
        <begin position="96"/>
        <end position="117"/>
    </location>
</feature>
<dbReference type="PANTHER" id="PTHR24232">
    <property type="entry name" value="G-PROTEIN COUPLED RECEPTOR"/>
    <property type="match status" value="1"/>
</dbReference>
<evidence type="ECO:0000256" key="5">
    <source>
        <dbReference type="ARBA" id="ARBA00023040"/>
    </source>
</evidence>
<keyword evidence="17" id="KW-1185">Reference proteome</keyword>
<evidence type="ECO:0000256" key="13">
    <source>
        <dbReference type="SAM" id="MobiDB-lite"/>
    </source>
</evidence>
<dbReference type="InterPro" id="IPR017452">
    <property type="entry name" value="GPCR_Rhodpsn_7TM"/>
</dbReference>
<keyword evidence="2" id="KW-1003">Cell membrane</keyword>
<feature type="domain" description="G-protein coupled receptors family 1 profile" evidence="15">
    <location>
        <begin position="39"/>
        <end position="286"/>
    </location>
</feature>
<feature type="transmembrane region" description="Helical" evidence="14">
    <location>
        <begin position="265"/>
        <end position="289"/>
    </location>
</feature>
<evidence type="ECO:0000256" key="14">
    <source>
        <dbReference type="SAM" id="Phobius"/>
    </source>
</evidence>
<proteinExistence type="inferred from homology"/>
<evidence type="ECO:0000259" key="15">
    <source>
        <dbReference type="PROSITE" id="PS50262"/>
    </source>
</evidence>
<keyword evidence="10 12" id="KW-0807">Transducer</keyword>
<evidence type="ECO:0000256" key="11">
    <source>
        <dbReference type="PIRSR" id="PIRSR603912-52"/>
    </source>
</evidence>
<dbReference type="PRINTS" id="PR01430">
    <property type="entry name" value="PROTEASEAR4"/>
</dbReference>
<reference evidence="16" key="1">
    <citation type="submission" date="2025-08" db="UniProtKB">
        <authorList>
            <consortium name="Ensembl"/>
        </authorList>
    </citation>
    <scope>IDENTIFICATION</scope>
</reference>
<dbReference type="OMA" id="WGNLYGA"/>
<dbReference type="Ensembl" id="ENSMMOT00000005553.1">
    <property type="protein sequence ID" value="ENSMMOP00000005457.1"/>
    <property type="gene ID" value="ENSMMOG00000004315.1"/>
</dbReference>
<evidence type="ECO:0000313" key="17">
    <source>
        <dbReference type="Proteomes" id="UP000261620"/>
    </source>
</evidence>